<dbReference type="Proteomes" id="UP000316304">
    <property type="component" value="Unassembled WGS sequence"/>
</dbReference>
<proteinExistence type="predicted"/>
<evidence type="ECO:0000313" key="1">
    <source>
        <dbReference type="EMBL" id="TWU26678.1"/>
    </source>
</evidence>
<comment type="caution">
    <text evidence="1">The sequence shown here is derived from an EMBL/GenBank/DDBJ whole genome shotgun (WGS) entry which is preliminary data.</text>
</comment>
<dbReference type="AlphaFoldDB" id="A0A5C6CQR7"/>
<evidence type="ECO:0000313" key="2">
    <source>
        <dbReference type="Proteomes" id="UP000316304"/>
    </source>
</evidence>
<sequence length="87" mass="9607">MLGILLQGTRKRFRLYWPQPGVFIWRLIFAAKCFMTSGRESSGLSPLVRLSAFGNGRTQQGKLASHGGDGQSMQMLVLGNFGDLAFQ</sequence>
<reference evidence="1 2" key="1">
    <citation type="submission" date="2019-02" db="EMBL/GenBank/DDBJ databases">
        <title>Deep-cultivation of Planctomycetes and their phenomic and genomic characterization uncovers novel biology.</title>
        <authorList>
            <person name="Wiegand S."/>
            <person name="Jogler M."/>
            <person name="Boedeker C."/>
            <person name="Pinto D."/>
            <person name="Vollmers J."/>
            <person name="Rivas-Marin E."/>
            <person name="Kohn T."/>
            <person name="Peeters S.H."/>
            <person name="Heuer A."/>
            <person name="Rast P."/>
            <person name="Oberbeckmann S."/>
            <person name="Bunk B."/>
            <person name="Jeske O."/>
            <person name="Meyerdierks A."/>
            <person name="Storesund J.E."/>
            <person name="Kallscheuer N."/>
            <person name="Luecker S."/>
            <person name="Lage O.M."/>
            <person name="Pohl T."/>
            <person name="Merkel B.J."/>
            <person name="Hornburger P."/>
            <person name="Mueller R.-W."/>
            <person name="Bruemmer F."/>
            <person name="Labrenz M."/>
            <person name="Spormann A.M."/>
            <person name="Op Den Camp H."/>
            <person name="Overmann J."/>
            <person name="Amann R."/>
            <person name="Jetten M.S.M."/>
            <person name="Mascher T."/>
            <person name="Medema M.H."/>
            <person name="Devos D.P."/>
            <person name="Kaster A.-K."/>
            <person name="Ovreas L."/>
            <person name="Rohde M."/>
            <person name="Galperin M.Y."/>
            <person name="Jogler C."/>
        </authorList>
    </citation>
    <scope>NUCLEOTIDE SEQUENCE [LARGE SCALE GENOMIC DNA]</scope>
    <source>
        <strain evidence="1 2">Pla52o</strain>
    </source>
</reference>
<protein>
    <submittedName>
        <fullName evidence="1">Uncharacterized protein</fullName>
    </submittedName>
</protein>
<organism evidence="1 2">
    <name type="scientific">Novipirellula galeiformis</name>
    <dbReference type="NCBI Taxonomy" id="2528004"/>
    <lineage>
        <taxon>Bacteria</taxon>
        <taxon>Pseudomonadati</taxon>
        <taxon>Planctomycetota</taxon>
        <taxon>Planctomycetia</taxon>
        <taxon>Pirellulales</taxon>
        <taxon>Pirellulaceae</taxon>
        <taxon>Novipirellula</taxon>
    </lineage>
</organism>
<accession>A0A5C6CQR7</accession>
<dbReference type="EMBL" id="SJPT01000001">
    <property type="protein sequence ID" value="TWU26678.1"/>
    <property type="molecule type" value="Genomic_DNA"/>
</dbReference>
<keyword evidence="2" id="KW-1185">Reference proteome</keyword>
<gene>
    <name evidence="1" type="ORF">Pla52o_05310</name>
</gene>
<name>A0A5C6CQR7_9BACT</name>